<dbReference type="Proteomes" id="UP000256324">
    <property type="component" value="Unassembled WGS sequence"/>
</dbReference>
<dbReference type="EMBL" id="PCZS01000001">
    <property type="protein sequence ID" value="REB71236.1"/>
    <property type="molecule type" value="Genomic_DNA"/>
</dbReference>
<dbReference type="RefSeq" id="WP_042842756.1">
    <property type="nucleotide sequence ID" value="NZ_JARJOC010000001.1"/>
</dbReference>
<name>A0ABX9ICQ3_9ACTN</name>
<evidence type="ECO:0000313" key="2">
    <source>
        <dbReference type="Proteomes" id="UP000256324"/>
    </source>
</evidence>
<keyword evidence="1" id="KW-0132">Cell division</keyword>
<keyword evidence="2" id="KW-1185">Reference proteome</keyword>
<gene>
    <name evidence="1" type="ORF">CP880_00715</name>
</gene>
<comment type="caution">
    <text evidence="1">The sequence shown here is derived from an EMBL/GenBank/DDBJ whole genome shotgun (WGS) entry which is preliminary data.</text>
</comment>
<keyword evidence="1" id="KW-0131">Cell cycle</keyword>
<proteinExistence type="predicted"/>
<dbReference type="GO" id="GO:0051301">
    <property type="term" value="P:cell division"/>
    <property type="evidence" value="ECO:0007669"/>
    <property type="project" value="UniProtKB-KW"/>
</dbReference>
<accession>A0ABX9ICQ3</accession>
<protein>
    <submittedName>
        <fullName evidence="1">Cell division protein FtsL</fullName>
    </submittedName>
</protein>
<evidence type="ECO:0000313" key="1">
    <source>
        <dbReference type="EMBL" id="REB71236.1"/>
    </source>
</evidence>
<organism evidence="1 2">
    <name type="scientific">Cutibacterium namnetense</name>
    <dbReference type="NCBI Taxonomy" id="1574624"/>
    <lineage>
        <taxon>Bacteria</taxon>
        <taxon>Bacillati</taxon>
        <taxon>Actinomycetota</taxon>
        <taxon>Actinomycetes</taxon>
        <taxon>Propionibacteriales</taxon>
        <taxon>Propionibacteriaceae</taxon>
        <taxon>Cutibacterium</taxon>
    </lineage>
</organism>
<sequence length="117" mass="12588">MGRLGFAILIVVMLAAGLAGLLVLNTTIQAQSMQIAQESRELNVLQHQQAVLAAEVDYLHGPQNLQEQAKKLGMRPNPYGAYIDLRNGKVIGTQTKVDGKEVPGVIGETAKPEVGQR</sequence>
<reference evidence="1 2" key="1">
    <citation type="submission" date="2017-09" db="EMBL/GenBank/DDBJ databases">
        <authorList>
            <person name="Bumgarner R.E."/>
        </authorList>
    </citation>
    <scope>NUCLEOTIDE SEQUENCE [LARGE SCALE GENOMIC DNA]</scope>
    <source>
        <strain evidence="1 2">T34998</strain>
    </source>
</reference>